<gene>
    <name evidence="2" type="ORF">MTR67_031121</name>
</gene>
<dbReference type="InterPro" id="IPR043128">
    <property type="entry name" value="Rev_trsase/Diguanyl_cyclase"/>
</dbReference>
<reference evidence="2" key="1">
    <citation type="submission" date="2023-08" db="EMBL/GenBank/DDBJ databases">
        <title>A de novo genome assembly of Solanum verrucosum Schlechtendal, a Mexican diploid species geographically isolated from the other diploid A-genome species in potato relatives.</title>
        <authorList>
            <person name="Hosaka K."/>
        </authorList>
    </citation>
    <scope>NUCLEOTIDE SEQUENCE</scope>
    <source>
        <tissue evidence="2">Young leaves</tissue>
    </source>
</reference>
<evidence type="ECO:0000313" key="3">
    <source>
        <dbReference type="Proteomes" id="UP001234989"/>
    </source>
</evidence>
<accession>A0AAF0U1X9</accession>
<protein>
    <recommendedName>
        <fullName evidence="1">Reverse transcriptase/retrotransposon-derived protein RNase H-like domain-containing protein</fullName>
    </recommendedName>
</protein>
<proteinExistence type="predicted"/>
<name>A0AAF0U1X9_SOLVR</name>
<dbReference type="PANTHER" id="PTHR34072:SF59">
    <property type="entry name" value="CCHC-TYPE INTEGRASE"/>
    <property type="match status" value="1"/>
</dbReference>
<dbReference type="AlphaFoldDB" id="A0AAF0U1X9"/>
<dbReference type="SUPFAM" id="SSF56672">
    <property type="entry name" value="DNA/RNA polymerases"/>
    <property type="match status" value="1"/>
</dbReference>
<dbReference type="InterPro" id="IPR041577">
    <property type="entry name" value="RT_RNaseH_2"/>
</dbReference>
<dbReference type="PANTHER" id="PTHR34072">
    <property type="entry name" value="ENZYMATIC POLYPROTEIN-RELATED"/>
    <property type="match status" value="1"/>
</dbReference>
<sequence>MEVCSFLGLARYYRRFVEGFSSIFAPMKKMTHEATEFQWTEACEQSFHELKKAYTARILTLPDGNEGYVIYCDASRIGLGCFLMQNGKVIAYASRQLRKHEHNLPPCNSLSPYIQVGIVFRRMRSLDGNQLG</sequence>
<dbReference type="Pfam" id="PF17919">
    <property type="entry name" value="RT_RNaseH_2"/>
    <property type="match status" value="1"/>
</dbReference>
<feature type="domain" description="Reverse transcriptase/retrotransposon-derived protein RNase H-like" evidence="1">
    <location>
        <begin position="39"/>
        <end position="107"/>
    </location>
</feature>
<dbReference type="FunFam" id="3.30.70.270:FF:000020">
    <property type="entry name" value="Transposon Tf2-6 polyprotein-like Protein"/>
    <property type="match status" value="1"/>
</dbReference>
<evidence type="ECO:0000259" key="1">
    <source>
        <dbReference type="Pfam" id="PF17919"/>
    </source>
</evidence>
<dbReference type="Gene3D" id="3.30.70.270">
    <property type="match status" value="1"/>
</dbReference>
<dbReference type="Proteomes" id="UP001234989">
    <property type="component" value="Chromosome 7"/>
</dbReference>
<evidence type="ECO:0000313" key="2">
    <source>
        <dbReference type="EMBL" id="WMV37736.1"/>
    </source>
</evidence>
<dbReference type="EMBL" id="CP133618">
    <property type="protein sequence ID" value="WMV37736.1"/>
    <property type="molecule type" value="Genomic_DNA"/>
</dbReference>
<keyword evidence="3" id="KW-1185">Reference proteome</keyword>
<dbReference type="InterPro" id="IPR043502">
    <property type="entry name" value="DNA/RNA_pol_sf"/>
</dbReference>
<organism evidence="2 3">
    <name type="scientific">Solanum verrucosum</name>
    <dbReference type="NCBI Taxonomy" id="315347"/>
    <lineage>
        <taxon>Eukaryota</taxon>
        <taxon>Viridiplantae</taxon>
        <taxon>Streptophyta</taxon>
        <taxon>Embryophyta</taxon>
        <taxon>Tracheophyta</taxon>
        <taxon>Spermatophyta</taxon>
        <taxon>Magnoliopsida</taxon>
        <taxon>eudicotyledons</taxon>
        <taxon>Gunneridae</taxon>
        <taxon>Pentapetalae</taxon>
        <taxon>asterids</taxon>
        <taxon>lamiids</taxon>
        <taxon>Solanales</taxon>
        <taxon>Solanaceae</taxon>
        <taxon>Solanoideae</taxon>
        <taxon>Solaneae</taxon>
        <taxon>Solanum</taxon>
    </lineage>
</organism>